<dbReference type="Pfam" id="PF00168">
    <property type="entry name" value="C2"/>
    <property type="match status" value="1"/>
</dbReference>
<organism evidence="4 5">
    <name type="scientific">Sesamum indicum</name>
    <name type="common">Oriental sesame</name>
    <name type="synonym">Sesamum orientale</name>
    <dbReference type="NCBI Taxonomy" id="4182"/>
    <lineage>
        <taxon>Eukaryota</taxon>
        <taxon>Viridiplantae</taxon>
        <taxon>Streptophyta</taxon>
        <taxon>Embryophyta</taxon>
        <taxon>Tracheophyta</taxon>
        <taxon>Spermatophyta</taxon>
        <taxon>Magnoliopsida</taxon>
        <taxon>eudicotyledons</taxon>
        <taxon>Gunneridae</taxon>
        <taxon>Pentapetalae</taxon>
        <taxon>asterids</taxon>
        <taxon>lamiids</taxon>
        <taxon>Lamiales</taxon>
        <taxon>Pedaliaceae</taxon>
        <taxon>Sesamum</taxon>
    </lineage>
</organism>
<dbReference type="InterPro" id="IPR035892">
    <property type="entry name" value="C2_domain_sf"/>
</dbReference>
<keyword evidence="4" id="KW-1185">Reference proteome</keyword>
<dbReference type="PROSITE" id="PS50004">
    <property type="entry name" value="C2"/>
    <property type="match status" value="1"/>
</dbReference>
<feature type="domain" description="C2" evidence="3">
    <location>
        <begin position="1"/>
        <end position="104"/>
    </location>
</feature>
<dbReference type="InParanoid" id="A0A6I9U2L6"/>
<dbReference type="PANTHER" id="PTHR46502:SF2">
    <property type="entry name" value="16 KDA PHLOEM PROTEIN 2"/>
    <property type="match status" value="1"/>
</dbReference>
<accession>A0A6I9U2L6</accession>
<dbReference type="Gene3D" id="2.60.40.150">
    <property type="entry name" value="C2 domain"/>
    <property type="match status" value="1"/>
</dbReference>
<evidence type="ECO:0000313" key="5">
    <source>
        <dbReference type="RefSeq" id="XP_011091761.1"/>
    </source>
</evidence>
<dbReference type="Proteomes" id="UP000504604">
    <property type="component" value="Linkage group LG1"/>
</dbReference>
<dbReference type="OrthoDB" id="419768at2759"/>
<gene>
    <name evidence="5" type="primary">LOC105172117</name>
</gene>
<evidence type="ECO:0000256" key="2">
    <source>
        <dbReference type="ARBA" id="ARBA00022837"/>
    </source>
</evidence>
<keyword evidence="1" id="KW-0479">Metal-binding</keyword>
<dbReference type="KEGG" id="sind:105172117"/>
<evidence type="ECO:0000256" key="1">
    <source>
        <dbReference type="ARBA" id="ARBA00022723"/>
    </source>
</evidence>
<proteinExistence type="predicted"/>
<evidence type="ECO:0000313" key="4">
    <source>
        <dbReference type="Proteomes" id="UP000504604"/>
    </source>
</evidence>
<dbReference type="GeneID" id="105172117"/>
<sequence>MPQGTLEVVLVSAIGLENTDFLANMDPYVILTCQSQEKKSKVASGQGSSPKWNETFLFTVSSGAKELNIRILDKDDFTADDVVGEANIPLAPVFDQEDVPPTTYNVVKDDQYCGGIRIGLKFTHQGARDRGFPEEELGGWRSSSRD</sequence>
<keyword evidence="2" id="KW-0106">Calcium</keyword>
<protein>
    <submittedName>
        <fullName evidence="5">Elicitor-responsive protein 3</fullName>
    </submittedName>
</protein>
<dbReference type="FunCoup" id="A0A6I9U2L6">
    <property type="interactions" value="71"/>
</dbReference>
<dbReference type="AlphaFoldDB" id="A0A6I9U2L6"/>
<evidence type="ECO:0000259" key="3">
    <source>
        <dbReference type="PROSITE" id="PS50004"/>
    </source>
</evidence>
<reference evidence="4" key="1">
    <citation type="submission" date="2024-10" db="UniProtKB">
        <authorList>
            <consortium name="RefSeq"/>
        </authorList>
    </citation>
    <scope>NUCLEOTIDE SEQUENCE [LARGE SCALE GENOMIC DNA]</scope>
    <source>
        <strain evidence="4">cv. Zhongzhi No. 13</strain>
    </source>
</reference>
<dbReference type="InterPro" id="IPR000008">
    <property type="entry name" value="C2_dom"/>
</dbReference>
<dbReference type="SMART" id="SM00239">
    <property type="entry name" value="C2"/>
    <property type="match status" value="1"/>
</dbReference>
<dbReference type="RefSeq" id="XP_011091761.1">
    <property type="nucleotide sequence ID" value="XM_011093459.2"/>
</dbReference>
<dbReference type="GO" id="GO:0046872">
    <property type="term" value="F:metal ion binding"/>
    <property type="evidence" value="ECO:0007669"/>
    <property type="project" value="UniProtKB-KW"/>
</dbReference>
<dbReference type="PANTHER" id="PTHR46502">
    <property type="entry name" value="C2 DOMAIN-CONTAINING"/>
    <property type="match status" value="1"/>
</dbReference>
<reference evidence="5" key="2">
    <citation type="submission" date="2025-08" db="UniProtKB">
        <authorList>
            <consortium name="RefSeq"/>
        </authorList>
    </citation>
    <scope>IDENTIFICATION</scope>
</reference>
<dbReference type="SUPFAM" id="SSF49562">
    <property type="entry name" value="C2 domain (Calcium/lipid-binding domain, CaLB)"/>
    <property type="match status" value="1"/>
</dbReference>
<name>A0A6I9U2L6_SESIN</name>